<protein>
    <submittedName>
        <fullName evidence="4">8-oxo-dGTP pyrophosphatase MutT, NUDIX family</fullName>
    </submittedName>
</protein>
<dbReference type="Proteomes" id="UP000184268">
    <property type="component" value="Unassembled WGS sequence"/>
</dbReference>
<dbReference type="AlphaFoldDB" id="A0A1M5T9P6"/>
<dbReference type="PANTHER" id="PTHR21340:SF0">
    <property type="entry name" value="BIS(5'-NUCLEOSYL)-TETRAPHOSPHATASE [ASYMMETRICAL]"/>
    <property type="match status" value="1"/>
</dbReference>
<dbReference type="GO" id="GO:0006754">
    <property type="term" value="P:ATP biosynthetic process"/>
    <property type="evidence" value="ECO:0007669"/>
    <property type="project" value="TreeGrafter"/>
</dbReference>
<dbReference type="InterPro" id="IPR000086">
    <property type="entry name" value="NUDIX_hydrolase_dom"/>
</dbReference>
<dbReference type="InterPro" id="IPR020084">
    <property type="entry name" value="NUDIX_hydrolase_CS"/>
</dbReference>
<organism evidence="4 5">
    <name type="scientific">Ferrimonas marina</name>
    <dbReference type="NCBI Taxonomy" id="299255"/>
    <lineage>
        <taxon>Bacteria</taxon>
        <taxon>Pseudomonadati</taxon>
        <taxon>Pseudomonadota</taxon>
        <taxon>Gammaproteobacteria</taxon>
        <taxon>Alteromonadales</taxon>
        <taxon>Ferrimonadaceae</taxon>
        <taxon>Ferrimonas</taxon>
    </lineage>
</organism>
<reference evidence="4 5" key="1">
    <citation type="submission" date="2016-11" db="EMBL/GenBank/DDBJ databases">
        <authorList>
            <person name="Jaros S."/>
            <person name="Januszkiewicz K."/>
            <person name="Wedrychowicz H."/>
        </authorList>
    </citation>
    <scope>NUCLEOTIDE SEQUENCE [LARGE SCALE GENOMIC DNA]</scope>
    <source>
        <strain evidence="4 5">DSM 16917</strain>
    </source>
</reference>
<sequence length="152" mass="17356">MGAEAEKQLSCGVLVINDSNRLLLMHAKINSHWDIPKGVKRPDETPLQAAIRETKEETGMVLTPSQLIDLGQFEYNFKKDLHLYLHFSSGVEIGDLFCNSYFEHEGELHSEASEYEFVPLGRAELLMCGSLRRLYERTLLAIIEDKIEETGW</sequence>
<evidence type="ECO:0000313" key="4">
    <source>
        <dbReference type="EMBL" id="SHH47449.1"/>
    </source>
</evidence>
<dbReference type="GO" id="GO:0004081">
    <property type="term" value="F:bis(5'-nucleosyl)-tetraphosphatase (asymmetrical) activity"/>
    <property type="evidence" value="ECO:0007669"/>
    <property type="project" value="TreeGrafter"/>
</dbReference>
<dbReference type="PANTHER" id="PTHR21340">
    <property type="entry name" value="DIADENOSINE 5,5-P1,P4-TETRAPHOSPHATE PYROPHOSPHOHYDROLASE MUTT"/>
    <property type="match status" value="1"/>
</dbReference>
<proteinExistence type="predicted"/>
<dbReference type="PROSITE" id="PS00893">
    <property type="entry name" value="NUDIX_BOX"/>
    <property type="match status" value="1"/>
</dbReference>
<gene>
    <name evidence="4" type="ORF">SAMN02745129_2053</name>
</gene>
<dbReference type="GO" id="GO:0006167">
    <property type="term" value="P:AMP biosynthetic process"/>
    <property type="evidence" value="ECO:0007669"/>
    <property type="project" value="TreeGrafter"/>
</dbReference>
<dbReference type="SUPFAM" id="SSF55811">
    <property type="entry name" value="Nudix"/>
    <property type="match status" value="1"/>
</dbReference>
<evidence type="ECO:0000313" key="5">
    <source>
        <dbReference type="Proteomes" id="UP000184268"/>
    </source>
</evidence>
<dbReference type="InterPro" id="IPR051325">
    <property type="entry name" value="Nudix_hydrolase_domain"/>
</dbReference>
<comment type="cofactor">
    <cofactor evidence="1">
        <name>Mg(2+)</name>
        <dbReference type="ChEBI" id="CHEBI:18420"/>
    </cofactor>
</comment>
<dbReference type="RefSeq" id="WP_067663474.1">
    <property type="nucleotide sequence ID" value="NZ_FQXG01000003.1"/>
</dbReference>
<evidence type="ECO:0000256" key="1">
    <source>
        <dbReference type="ARBA" id="ARBA00001946"/>
    </source>
</evidence>
<dbReference type="InterPro" id="IPR015797">
    <property type="entry name" value="NUDIX_hydrolase-like_dom_sf"/>
</dbReference>
<name>A0A1M5T9P6_9GAMM</name>
<dbReference type="OrthoDB" id="8594221at2"/>
<feature type="domain" description="Nudix hydrolase" evidence="3">
    <location>
        <begin position="6"/>
        <end position="140"/>
    </location>
</feature>
<evidence type="ECO:0000256" key="2">
    <source>
        <dbReference type="ARBA" id="ARBA00022801"/>
    </source>
</evidence>
<keyword evidence="5" id="KW-1185">Reference proteome</keyword>
<dbReference type="Pfam" id="PF00293">
    <property type="entry name" value="NUDIX"/>
    <property type="match status" value="1"/>
</dbReference>
<keyword evidence="2" id="KW-0378">Hydrolase</keyword>
<dbReference type="STRING" id="299255.SAMN02745129_2053"/>
<dbReference type="Gene3D" id="3.90.79.10">
    <property type="entry name" value="Nucleoside Triphosphate Pyrophosphohydrolase"/>
    <property type="match status" value="1"/>
</dbReference>
<evidence type="ECO:0000259" key="3">
    <source>
        <dbReference type="PROSITE" id="PS51462"/>
    </source>
</evidence>
<dbReference type="PROSITE" id="PS51462">
    <property type="entry name" value="NUDIX"/>
    <property type="match status" value="1"/>
</dbReference>
<accession>A0A1M5T9P6</accession>
<dbReference type="EMBL" id="FQXG01000003">
    <property type="protein sequence ID" value="SHH47449.1"/>
    <property type="molecule type" value="Genomic_DNA"/>
</dbReference>